<evidence type="ECO:0000256" key="1">
    <source>
        <dbReference type="ARBA" id="ARBA00022722"/>
    </source>
</evidence>
<keyword evidence="4" id="KW-0378">Hydrolase</keyword>
<organism evidence="7 8">
    <name type="scientific">Buchnera aphidicola</name>
    <name type="common">Stegophylla sp.</name>
    <dbReference type="NCBI Taxonomy" id="2315800"/>
    <lineage>
        <taxon>Bacteria</taxon>
        <taxon>Pseudomonadati</taxon>
        <taxon>Pseudomonadota</taxon>
        <taxon>Gammaproteobacteria</taxon>
        <taxon>Enterobacterales</taxon>
        <taxon>Erwiniaceae</taxon>
        <taxon>Buchnera</taxon>
    </lineage>
</organism>
<evidence type="ECO:0000256" key="2">
    <source>
        <dbReference type="ARBA" id="ARBA00022730"/>
    </source>
</evidence>
<sequence length="179" mass="21283">MEQKNILYSPEDVLYFYESILGVVKIKQDTIFHIPCYEKNKIEYNIRKLIYQRDIHIYFFDHNFSYSFVRSYPVSYVQSHLFNAELKKLKDRKYIPEIGIDLHGLSQYHAQIKLSEGIILCHKKNISCFSVTHGHGKNILKFQVPIWLSKHPAVIAFYQVPNFFGHNTTLLVLIRHIMY</sequence>
<keyword evidence="3 7" id="KW-0255">Endonuclease</keyword>
<dbReference type="InterPro" id="IPR036063">
    <property type="entry name" value="Smr_dom_sf"/>
</dbReference>
<dbReference type="PANTHER" id="PTHR35562">
    <property type="entry name" value="DNA ENDONUCLEASE SMRA-RELATED"/>
    <property type="match status" value="1"/>
</dbReference>
<keyword evidence="5" id="KW-0694">RNA-binding</keyword>
<reference evidence="7 8" key="1">
    <citation type="submission" date="2018-10" db="EMBL/GenBank/DDBJ databases">
        <title>Comparative functional genomics of the obligate endosymbiont Buchnera aphidicola.</title>
        <authorList>
            <person name="Chong R.A."/>
        </authorList>
    </citation>
    <scope>NUCLEOTIDE SEQUENCE [LARGE SCALE GENOMIC DNA]</scope>
    <source>
        <strain evidence="7 8">Ssp</strain>
    </source>
</reference>
<dbReference type="GO" id="GO:0016787">
    <property type="term" value="F:hydrolase activity"/>
    <property type="evidence" value="ECO:0007669"/>
    <property type="project" value="UniProtKB-KW"/>
</dbReference>
<dbReference type="GO" id="GO:0004519">
    <property type="term" value="F:endonuclease activity"/>
    <property type="evidence" value="ECO:0007669"/>
    <property type="project" value="UniProtKB-KW"/>
</dbReference>
<evidence type="ECO:0000313" key="7">
    <source>
        <dbReference type="EMBL" id="QCI26257.1"/>
    </source>
</evidence>
<evidence type="ECO:0000259" key="6">
    <source>
        <dbReference type="PROSITE" id="PS50828"/>
    </source>
</evidence>
<dbReference type="SUPFAM" id="SSF160443">
    <property type="entry name" value="SMR domain-like"/>
    <property type="match status" value="1"/>
</dbReference>
<dbReference type="PANTHER" id="PTHR35562:SF1">
    <property type="entry name" value="UPF0115 PROTEIN YFCN"/>
    <property type="match status" value="1"/>
</dbReference>
<evidence type="ECO:0000313" key="8">
    <source>
        <dbReference type="Proteomes" id="UP000298636"/>
    </source>
</evidence>
<dbReference type="InterPro" id="IPR002625">
    <property type="entry name" value="Smr_dom"/>
</dbReference>
<dbReference type="Pfam" id="PF01713">
    <property type="entry name" value="Smr"/>
    <property type="match status" value="1"/>
</dbReference>
<dbReference type="InterPro" id="IPR022990">
    <property type="entry name" value="SmrB-like"/>
</dbReference>
<dbReference type="RefSeq" id="WP_158351582.1">
    <property type="nucleotide sequence ID" value="NZ_CP032998.1"/>
</dbReference>
<evidence type="ECO:0000256" key="3">
    <source>
        <dbReference type="ARBA" id="ARBA00022759"/>
    </source>
</evidence>
<dbReference type="PROSITE" id="PS50828">
    <property type="entry name" value="SMR"/>
    <property type="match status" value="1"/>
</dbReference>
<gene>
    <name evidence="7" type="primary">smrB</name>
    <name evidence="7" type="ORF">D9V79_00315</name>
</gene>
<keyword evidence="2" id="KW-0699">rRNA-binding</keyword>
<proteinExistence type="predicted"/>
<dbReference type="Proteomes" id="UP000298636">
    <property type="component" value="Chromosome"/>
</dbReference>
<dbReference type="GO" id="GO:0019843">
    <property type="term" value="F:rRNA binding"/>
    <property type="evidence" value="ECO:0007669"/>
    <property type="project" value="UniProtKB-KW"/>
</dbReference>
<dbReference type="SMART" id="SM00463">
    <property type="entry name" value="SMR"/>
    <property type="match status" value="1"/>
</dbReference>
<keyword evidence="8" id="KW-1185">Reference proteome</keyword>
<name>A0A4D6Y9A1_9GAMM</name>
<dbReference type="OrthoDB" id="5795446at2"/>
<protein>
    <submittedName>
        <fullName evidence="7">Endonuclease SmrB</fullName>
    </submittedName>
</protein>
<dbReference type="AlphaFoldDB" id="A0A4D6Y9A1"/>
<keyword evidence="1" id="KW-0540">Nuclease</keyword>
<dbReference type="NCBIfam" id="NF003432">
    <property type="entry name" value="PRK04946.1"/>
    <property type="match status" value="1"/>
</dbReference>
<evidence type="ECO:0000256" key="5">
    <source>
        <dbReference type="ARBA" id="ARBA00022884"/>
    </source>
</evidence>
<accession>A0A4D6Y9A1</accession>
<evidence type="ECO:0000256" key="4">
    <source>
        <dbReference type="ARBA" id="ARBA00022801"/>
    </source>
</evidence>
<dbReference type="Gene3D" id="3.30.1370.110">
    <property type="match status" value="1"/>
</dbReference>
<feature type="domain" description="Smr" evidence="6">
    <location>
        <begin position="100"/>
        <end position="175"/>
    </location>
</feature>
<dbReference type="EMBL" id="CP032998">
    <property type="protein sequence ID" value="QCI26257.1"/>
    <property type="molecule type" value="Genomic_DNA"/>
</dbReference>